<dbReference type="EMBL" id="UOES01000024">
    <property type="protein sequence ID" value="VAW25825.1"/>
    <property type="molecule type" value="Genomic_DNA"/>
</dbReference>
<evidence type="ECO:0000313" key="1">
    <source>
        <dbReference type="EMBL" id="VAW25825.1"/>
    </source>
</evidence>
<proteinExistence type="predicted"/>
<gene>
    <name evidence="1" type="ORF">MNBD_BACTEROID06-1384</name>
</gene>
<feature type="non-terminal residue" evidence="1">
    <location>
        <position position="1"/>
    </location>
</feature>
<reference evidence="1" key="1">
    <citation type="submission" date="2018-06" db="EMBL/GenBank/DDBJ databases">
        <authorList>
            <person name="Zhirakovskaya E."/>
        </authorList>
    </citation>
    <scope>NUCLEOTIDE SEQUENCE</scope>
</reference>
<dbReference type="AlphaFoldDB" id="A0A3B0U4M0"/>
<sequence>HLIFLIKFSLFLGFKPSSATDFIEQVSNPSFYMSIKNLLLLEDLLSANYETYLKLQGSTRIKLLTDLLEYYQCHIDIGKINSIDVLHELLHN</sequence>
<organism evidence="1">
    <name type="scientific">hydrothermal vent metagenome</name>
    <dbReference type="NCBI Taxonomy" id="652676"/>
    <lineage>
        <taxon>unclassified sequences</taxon>
        <taxon>metagenomes</taxon>
        <taxon>ecological metagenomes</taxon>
    </lineage>
</organism>
<protein>
    <submittedName>
        <fullName evidence="1">Uncharacterized protein</fullName>
    </submittedName>
</protein>
<name>A0A3B0U4M0_9ZZZZ</name>
<accession>A0A3B0U4M0</accession>